<comment type="caution">
    <text evidence="2">The sequence shown here is derived from an EMBL/GenBank/DDBJ whole genome shotgun (WGS) entry which is preliminary data.</text>
</comment>
<name>A0ABW1KIS1_9ACTN</name>
<keyword evidence="1" id="KW-0472">Membrane</keyword>
<organism evidence="2 3">
    <name type="scientific">Plantactinospora solaniradicis</name>
    <dbReference type="NCBI Taxonomy" id="1723736"/>
    <lineage>
        <taxon>Bacteria</taxon>
        <taxon>Bacillati</taxon>
        <taxon>Actinomycetota</taxon>
        <taxon>Actinomycetes</taxon>
        <taxon>Micromonosporales</taxon>
        <taxon>Micromonosporaceae</taxon>
        <taxon>Plantactinospora</taxon>
    </lineage>
</organism>
<reference evidence="3" key="1">
    <citation type="journal article" date="2019" name="Int. J. Syst. Evol. Microbiol.">
        <title>The Global Catalogue of Microorganisms (GCM) 10K type strain sequencing project: providing services to taxonomists for standard genome sequencing and annotation.</title>
        <authorList>
            <consortium name="The Broad Institute Genomics Platform"/>
            <consortium name="The Broad Institute Genome Sequencing Center for Infectious Disease"/>
            <person name="Wu L."/>
            <person name="Ma J."/>
        </authorList>
    </citation>
    <scope>NUCLEOTIDE SEQUENCE [LARGE SCALE GENOMIC DNA]</scope>
    <source>
        <strain evidence="3">ZS-35-S2</strain>
    </source>
</reference>
<accession>A0ABW1KIS1</accession>
<protein>
    <submittedName>
        <fullName evidence="2">Uncharacterized protein</fullName>
    </submittedName>
</protein>
<evidence type="ECO:0000313" key="3">
    <source>
        <dbReference type="Proteomes" id="UP001596203"/>
    </source>
</evidence>
<keyword evidence="3" id="KW-1185">Reference proteome</keyword>
<sequence>MLILALGVYLWRPDRRSGTVTQPLIGYLSVLPAGVAVVVSVVGMGIDW</sequence>
<proteinExistence type="predicted"/>
<feature type="transmembrane region" description="Helical" evidence="1">
    <location>
        <begin position="24"/>
        <end position="46"/>
    </location>
</feature>
<evidence type="ECO:0000313" key="2">
    <source>
        <dbReference type="EMBL" id="MFC6021640.1"/>
    </source>
</evidence>
<evidence type="ECO:0000256" key="1">
    <source>
        <dbReference type="SAM" id="Phobius"/>
    </source>
</evidence>
<dbReference type="EMBL" id="JBHSPR010000050">
    <property type="protein sequence ID" value="MFC6021640.1"/>
    <property type="molecule type" value="Genomic_DNA"/>
</dbReference>
<keyword evidence="1" id="KW-1133">Transmembrane helix</keyword>
<keyword evidence="1" id="KW-0812">Transmembrane</keyword>
<dbReference type="RefSeq" id="WP_377430097.1">
    <property type="nucleotide sequence ID" value="NZ_JBHSPR010000050.1"/>
</dbReference>
<gene>
    <name evidence="2" type="ORF">ACFP2T_36430</name>
</gene>
<dbReference type="Proteomes" id="UP001596203">
    <property type="component" value="Unassembled WGS sequence"/>
</dbReference>